<name>A0A8J4ITC8_SPHME</name>
<keyword evidence="5" id="KW-0256">Endoplasmic reticulum</keyword>
<comment type="subcellular location">
    <subcellularLocation>
        <location evidence="1">Endoplasmic reticulum membrane</location>
        <topology evidence="1">Multi-pass membrane protein</topology>
    </subcellularLocation>
</comment>
<evidence type="ECO:0000256" key="8">
    <source>
        <dbReference type="ARBA" id="ARBA00040754"/>
    </source>
</evidence>
<sequence length="290" mass="32029">TRGRYGEGAKQEKFKYALTLVFIQCVINAAFAKLLIQFFDAVKADRTRSWLYAACSLSYLGAMVSSNSALQFVSYPTQRVLGAVCDVAFFTVMLLGVTLLRKKYPPAKYLCVLLIVAGVALFLYKPKKGAGSDDHVFGYGELLLLLSLTLDGLTGVSQDHMRAHYQTGSNHMMLNVNLWSTLFLGAGILFTGELWEFLSFTERYPSVIYNILLFGLTSALGQSFIFMTVVYFGPLTCSIITTTRKFFTILASVILFANPISTMQWVGTVLVFLGLGLDAKFGKGVKKTSH</sequence>
<keyword evidence="7 9" id="KW-0472">Membrane</keyword>
<feature type="non-terminal residue" evidence="10">
    <location>
        <position position="290"/>
    </location>
</feature>
<reference evidence="10 11" key="1">
    <citation type="journal article" date="2019" name="Gigascience">
        <title>High-coverage genomes to elucidate the evolution of penguins.</title>
        <authorList>
            <person name="Pan H."/>
            <person name="Cole T.L."/>
            <person name="Bi X."/>
            <person name="Fang M."/>
            <person name="Zhou C."/>
            <person name="Yang Z."/>
            <person name="Ksepka D.T."/>
            <person name="Hart T."/>
            <person name="Bouzat J.L."/>
            <person name="Argilla L.S."/>
            <person name="Bertelsen M.F."/>
            <person name="Boersma P.D."/>
            <person name="Bost C.A."/>
            <person name="Cherel Y."/>
            <person name="Dann P."/>
            <person name="Fiddaman S.R."/>
            <person name="Howard P."/>
            <person name="Labuschagne K."/>
            <person name="Mattern T."/>
            <person name="Miller G."/>
            <person name="Parker P."/>
            <person name="Phillips R.A."/>
            <person name="Quillfeldt P."/>
            <person name="Ryan P.G."/>
            <person name="Taylor H."/>
            <person name="Thompson D.R."/>
            <person name="Young M.J."/>
            <person name="Ellegaard M.R."/>
            <person name="Gilbert M.T.P."/>
            <person name="Sinding M.S."/>
            <person name="Pacheco G."/>
            <person name="Shepherd L.D."/>
            <person name="Tennyson A.J.D."/>
            <person name="Grosser S."/>
            <person name="Kay E."/>
            <person name="Nupen L.J."/>
            <person name="Ellenberg U."/>
            <person name="Houston D.M."/>
            <person name="Reeve A.H."/>
            <person name="Johnson K."/>
            <person name="Masello J.F."/>
            <person name="Stracke T."/>
            <person name="McKinlay B."/>
            <person name="Borboroglu P.G."/>
            <person name="Zhang D.X."/>
            <person name="Zhang G."/>
        </authorList>
    </citation>
    <scope>NUCLEOTIDE SEQUENCE [LARGE SCALE GENOMIC DNA]</scope>
    <source>
        <strain evidence="10">GAPE 212</strain>
    </source>
</reference>
<feature type="transmembrane region" description="Helical" evidence="9">
    <location>
        <begin position="246"/>
        <end position="273"/>
    </location>
</feature>
<dbReference type="AlphaFoldDB" id="A0A8J4ITC8"/>
<organism evidence="10 11">
    <name type="scientific">Spheniscus mendiculus</name>
    <name type="common">Galapagos penguin</name>
    <dbReference type="NCBI Taxonomy" id="156760"/>
    <lineage>
        <taxon>Eukaryota</taxon>
        <taxon>Metazoa</taxon>
        <taxon>Chordata</taxon>
        <taxon>Craniata</taxon>
        <taxon>Vertebrata</taxon>
        <taxon>Euteleostomi</taxon>
        <taxon>Archelosauria</taxon>
        <taxon>Archosauria</taxon>
        <taxon>Dinosauria</taxon>
        <taxon>Saurischia</taxon>
        <taxon>Theropoda</taxon>
        <taxon>Coelurosauria</taxon>
        <taxon>Aves</taxon>
        <taxon>Neognathae</taxon>
        <taxon>Neoaves</taxon>
        <taxon>Aequornithes</taxon>
        <taxon>Sphenisciformes</taxon>
        <taxon>Spheniscidae</taxon>
        <taxon>Spheniscus</taxon>
    </lineage>
</organism>
<comment type="similarity">
    <text evidence="2">Belongs to the nucleotide-sugar transporter family. SLC35B subfamily.</text>
</comment>
<feature type="transmembrane region" description="Helical" evidence="9">
    <location>
        <begin position="136"/>
        <end position="156"/>
    </location>
</feature>
<dbReference type="InterPro" id="IPR013657">
    <property type="entry name" value="SCL35B1-4/HUT1"/>
</dbReference>
<dbReference type="EMBL" id="VUKU01000542">
    <property type="protein sequence ID" value="KAF1460461.1"/>
    <property type="molecule type" value="Genomic_DNA"/>
</dbReference>
<evidence type="ECO:0000256" key="4">
    <source>
        <dbReference type="ARBA" id="ARBA00022692"/>
    </source>
</evidence>
<dbReference type="Pfam" id="PF08449">
    <property type="entry name" value="UAA"/>
    <property type="match status" value="1"/>
</dbReference>
<evidence type="ECO:0000256" key="5">
    <source>
        <dbReference type="ARBA" id="ARBA00022824"/>
    </source>
</evidence>
<dbReference type="GO" id="GO:0005460">
    <property type="term" value="F:UDP-glucose transmembrane transporter activity"/>
    <property type="evidence" value="ECO:0007669"/>
    <property type="project" value="TreeGrafter"/>
</dbReference>
<evidence type="ECO:0000256" key="2">
    <source>
        <dbReference type="ARBA" id="ARBA00010694"/>
    </source>
</evidence>
<feature type="non-terminal residue" evidence="10">
    <location>
        <position position="1"/>
    </location>
</feature>
<evidence type="ECO:0000256" key="6">
    <source>
        <dbReference type="ARBA" id="ARBA00022989"/>
    </source>
</evidence>
<dbReference type="GO" id="GO:0000139">
    <property type="term" value="C:Golgi membrane"/>
    <property type="evidence" value="ECO:0007669"/>
    <property type="project" value="TreeGrafter"/>
</dbReference>
<accession>A0A8J4ITC8</accession>
<comment type="caution">
    <text evidence="10">The sequence shown here is derived from an EMBL/GenBank/DDBJ whole genome shotgun (WGS) entry which is preliminary data.</text>
</comment>
<dbReference type="GO" id="GO:0005789">
    <property type="term" value="C:endoplasmic reticulum membrane"/>
    <property type="evidence" value="ECO:0007669"/>
    <property type="project" value="UniProtKB-SubCell"/>
</dbReference>
<feature type="transmembrane region" description="Helical" evidence="9">
    <location>
        <begin position="16"/>
        <end position="39"/>
    </location>
</feature>
<feature type="transmembrane region" description="Helical" evidence="9">
    <location>
        <begin position="107"/>
        <end position="124"/>
    </location>
</feature>
<feature type="transmembrane region" description="Helical" evidence="9">
    <location>
        <begin position="207"/>
        <end position="234"/>
    </location>
</feature>
<protein>
    <recommendedName>
        <fullName evidence="8">Solute carrier family 35 member B1</fullName>
    </recommendedName>
</protein>
<evidence type="ECO:0000256" key="9">
    <source>
        <dbReference type="SAM" id="Phobius"/>
    </source>
</evidence>
<dbReference type="InterPro" id="IPR037185">
    <property type="entry name" value="EmrE-like"/>
</dbReference>
<dbReference type="Proteomes" id="UP000785099">
    <property type="component" value="Unassembled WGS sequence"/>
</dbReference>
<feature type="transmembrane region" description="Helical" evidence="9">
    <location>
        <begin position="176"/>
        <end position="195"/>
    </location>
</feature>
<keyword evidence="11" id="KW-1185">Reference proteome</keyword>
<evidence type="ECO:0000313" key="11">
    <source>
        <dbReference type="Proteomes" id="UP000785099"/>
    </source>
</evidence>
<keyword evidence="4 9" id="KW-0812">Transmembrane</keyword>
<evidence type="ECO:0000313" key="10">
    <source>
        <dbReference type="EMBL" id="KAF1460461.1"/>
    </source>
</evidence>
<evidence type="ECO:0000256" key="1">
    <source>
        <dbReference type="ARBA" id="ARBA00004477"/>
    </source>
</evidence>
<proteinExistence type="inferred from homology"/>
<evidence type="ECO:0000256" key="7">
    <source>
        <dbReference type="ARBA" id="ARBA00023136"/>
    </source>
</evidence>
<dbReference type="Gene3D" id="1.10.3730.20">
    <property type="match status" value="1"/>
</dbReference>
<dbReference type="PANTHER" id="PTHR10778">
    <property type="entry name" value="SOLUTE CARRIER FAMILY 35 MEMBER B"/>
    <property type="match status" value="1"/>
</dbReference>
<dbReference type="PANTHER" id="PTHR10778:SF10">
    <property type="entry name" value="SOLUTE CARRIER FAMILY 35 MEMBER B1"/>
    <property type="match status" value="1"/>
</dbReference>
<dbReference type="SUPFAM" id="SSF103481">
    <property type="entry name" value="Multidrug resistance efflux transporter EmrE"/>
    <property type="match status" value="2"/>
</dbReference>
<feature type="transmembrane region" description="Helical" evidence="9">
    <location>
        <begin position="80"/>
        <end position="100"/>
    </location>
</feature>
<feature type="transmembrane region" description="Helical" evidence="9">
    <location>
        <begin position="51"/>
        <end position="74"/>
    </location>
</feature>
<keyword evidence="6 9" id="KW-1133">Transmembrane helix</keyword>
<evidence type="ECO:0000256" key="3">
    <source>
        <dbReference type="ARBA" id="ARBA00022448"/>
    </source>
</evidence>
<keyword evidence="3" id="KW-0813">Transport</keyword>
<gene>
    <name evidence="10" type="primary">SLC35B1</name>
    <name evidence="10" type="ORF">FQV24_0009124</name>
</gene>
<dbReference type="GO" id="GO:0005459">
    <property type="term" value="F:UDP-galactose transmembrane transporter activity"/>
    <property type="evidence" value="ECO:0007669"/>
    <property type="project" value="TreeGrafter"/>
</dbReference>